<keyword evidence="2" id="KW-0472">Membrane</keyword>
<feature type="compositionally biased region" description="Polar residues" evidence="1">
    <location>
        <begin position="1"/>
        <end position="37"/>
    </location>
</feature>
<feature type="compositionally biased region" description="Basic residues" evidence="1">
    <location>
        <begin position="38"/>
        <end position="48"/>
    </location>
</feature>
<comment type="caution">
    <text evidence="3">The sequence shown here is derived from an EMBL/GenBank/DDBJ whole genome shotgun (WGS) entry which is preliminary data.</text>
</comment>
<keyword evidence="4" id="KW-1185">Reference proteome</keyword>
<evidence type="ECO:0000313" key="4">
    <source>
        <dbReference type="Proteomes" id="UP001642483"/>
    </source>
</evidence>
<gene>
    <name evidence="3" type="ORF">CVLEPA_LOCUS956</name>
</gene>
<proteinExistence type="predicted"/>
<evidence type="ECO:0000313" key="3">
    <source>
        <dbReference type="EMBL" id="CAK8671930.1"/>
    </source>
</evidence>
<name>A0ABP0EWW0_CLALP</name>
<keyword evidence="2" id="KW-0812">Transmembrane</keyword>
<evidence type="ECO:0000256" key="2">
    <source>
        <dbReference type="SAM" id="Phobius"/>
    </source>
</evidence>
<feature type="transmembrane region" description="Helical" evidence="2">
    <location>
        <begin position="125"/>
        <end position="146"/>
    </location>
</feature>
<sequence>MEQGDGLNSNSLQTSKESPSDASNIPLVTSVSPSSPRSKQHHKGKKKHSTLIIPVLPPTPEDCCLCCDPVCHNHLRLAVLTTFCCWMLLGFVPIIFGFISIYYARKARMTKDELQRERYNSLSWTISWAGMLLFTIGLILAVLLTATCGVL</sequence>
<organism evidence="3 4">
    <name type="scientific">Clavelina lepadiformis</name>
    <name type="common">Light-bulb sea squirt</name>
    <name type="synonym">Ascidia lepadiformis</name>
    <dbReference type="NCBI Taxonomy" id="159417"/>
    <lineage>
        <taxon>Eukaryota</taxon>
        <taxon>Metazoa</taxon>
        <taxon>Chordata</taxon>
        <taxon>Tunicata</taxon>
        <taxon>Ascidiacea</taxon>
        <taxon>Aplousobranchia</taxon>
        <taxon>Clavelinidae</taxon>
        <taxon>Clavelina</taxon>
    </lineage>
</organism>
<evidence type="ECO:0000256" key="1">
    <source>
        <dbReference type="SAM" id="MobiDB-lite"/>
    </source>
</evidence>
<feature type="region of interest" description="Disordered" evidence="1">
    <location>
        <begin position="1"/>
        <end position="48"/>
    </location>
</feature>
<accession>A0ABP0EWW0</accession>
<reference evidence="3 4" key="1">
    <citation type="submission" date="2024-02" db="EMBL/GenBank/DDBJ databases">
        <authorList>
            <person name="Daric V."/>
            <person name="Darras S."/>
        </authorList>
    </citation>
    <scope>NUCLEOTIDE SEQUENCE [LARGE SCALE GENOMIC DNA]</scope>
</reference>
<protein>
    <submittedName>
        <fullName evidence="3">Uncharacterized protein</fullName>
    </submittedName>
</protein>
<feature type="transmembrane region" description="Helical" evidence="2">
    <location>
        <begin position="77"/>
        <end position="104"/>
    </location>
</feature>
<dbReference type="Proteomes" id="UP001642483">
    <property type="component" value="Unassembled WGS sequence"/>
</dbReference>
<keyword evidence="2" id="KW-1133">Transmembrane helix</keyword>
<dbReference type="EMBL" id="CAWYQH010000001">
    <property type="protein sequence ID" value="CAK8671930.1"/>
    <property type="molecule type" value="Genomic_DNA"/>
</dbReference>